<evidence type="ECO:0000313" key="2">
    <source>
        <dbReference type="EMBL" id="KAF1083881.1"/>
    </source>
</evidence>
<sequence>MLRVTGIKLSLDEDKALIKNKAAKKLRVKANEIINYRIFRESIDARKSDQIFFVYTVDVELNNEPAVLKRLKGGEVTVTPSMDYRLVQPGSHRLPHRPVVVGLGPAGLFAGLLLARLGYRPVILERGADVDTRTRAVRSFWQTGLLDKDCNVQFGEGGAGAFSDGKLTTLIKDKRCRRVLEEMVLAGAPAEIMYAYKPHIGTDLLKNVVKNIRRQIIELGGEVRFNSKVTDIFIEGNRLTGLEINGEPALDAEVALLAIGHSARDTFALLHSRGLQFSPKSFSIGVRVEHPQELINRAQHKSFAGHPRLGPAEYKLAYHSPSGRSAYTFCMCPGGMVVAAASEDGGVVTNGMSEHARDRQNANSALLVGVRPDDFGSDHPLAGVEFQRRWEGQAFKLGGGNYVAPAQLVGDFLSGRPSTGPGGVEPSYPRGVTYTDLAACLPGYVIDTLKEALLDFDRKLKGFALPEAVLTGVETRSSSPVRIYRDEQGQSNIAGIYPAGEGPGYAGGIISSAVDGMRAAEFIALRYAPGTA</sequence>
<dbReference type="EMBL" id="LSRS01000008">
    <property type="protein sequence ID" value="KAF1083881.1"/>
    <property type="molecule type" value="Genomic_DNA"/>
</dbReference>
<organism evidence="2 3">
    <name type="scientific">Sporotomaculum syntrophicum</name>
    <dbReference type="NCBI Taxonomy" id="182264"/>
    <lineage>
        <taxon>Bacteria</taxon>
        <taxon>Bacillati</taxon>
        <taxon>Bacillota</taxon>
        <taxon>Clostridia</taxon>
        <taxon>Eubacteriales</taxon>
        <taxon>Desulfallaceae</taxon>
        <taxon>Sporotomaculum</taxon>
    </lineage>
</organism>
<dbReference type="OrthoDB" id="9762921at2"/>
<dbReference type="PANTHER" id="PTHR42842:SF3">
    <property type="entry name" value="FAD_NAD(P)-BINDING OXIDOREDUCTASE FAMILY PROTEIN"/>
    <property type="match status" value="1"/>
</dbReference>
<dbReference type="AlphaFoldDB" id="A0A9D2WNA1"/>
<evidence type="ECO:0000313" key="3">
    <source>
        <dbReference type="Proteomes" id="UP000798488"/>
    </source>
</evidence>
<accession>A0A9D2WNA1</accession>
<dbReference type="SUPFAM" id="SSF51905">
    <property type="entry name" value="FAD/NAD(P)-binding domain"/>
    <property type="match status" value="1"/>
</dbReference>
<protein>
    <submittedName>
        <fullName evidence="2">FAD dependent oxidoreductase</fullName>
    </submittedName>
</protein>
<dbReference type="Proteomes" id="UP000798488">
    <property type="component" value="Unassembled WGS sequence"/>
</dbReference>
<name>A0A9D2WNA1_9FIRM</name>
<dbReference type="InterPro" id="IPR028348">
    <property type="entry name" value="FAD-binding_protein"/>
</dbReference>
<dbReference type="InterPro" id="IPR049516">
    <property type="entry name" value="FAD-depend_C"/>
</dbReference>
<dbReference type="Gene3D" id="3.30.70.2700">
    <property type="match status" value="1"/>
</dbReference>
<evidence type="ECO:0000259" key="1">
    <source>
        <dbReference type="Pfam" id="PF21688"/>
    </source>
</evidence>
<dbReference type="PIRSF" id="PIRSF038984">
    <property type="entry name" value="FAD_binding_protein"/>
    <property type="match status" value="1"/>
</dbReference>
<gene>
    <name evidence="2" type="ORF">SPSYN_02793</name>
</gene>
<dbReference type="Gene3D" id="3.50.50.60">
    <property type="entry name" value="FAD/NAD(P)-binding domain"/>
    <property type="match status" value="2"/>
</dbReference>
<dbReference type="Pfam" id="PF21688">
    <property type="entry name" value="FAD-depend_C"/>
    <property type="match status" value="1"/>
</dbReference>
<reference evidence="2" key="1">
    <citation type="submission" date="2016-02" db="EMBL/GenBank/DDBJ databases">
        <title>Draft Genome Sequence of Sporotomaculum syntrophicum Strain FB, a Syntrophic Benzoate Degrader.</title>
        <authorList>
            <person name="Nobu M.K."/>
            <person name="Narihiro T."/>
            <person name="Qiu Y.-L."/>
            <person name="Ohashi A."/>
            <person name="Liu W.-T."/>
            <person name="Yuji S."/>
        </authorList>
    </citation>
    <scope>NUCLEOTIDE SEQUENCE</scope>
    <source>
        <strain evidence="2">FB</strain>
    </source>
</reference>
<proteinExistence type="predicted"/>
<keyword evidence="3" id="KW-1185">Reference proteome</keyword>
<dbReference type="InterPro" id="IPR036188">
    <property type="entry name" value="FAD/NAD-bd_sf"/>
</dbReference>
<feature type="domain" description="FAD-dependent protein C-terminal" evidence="1">
    <location>
        <begin position="281"/>
        <end position="477"/>
    </location>
</feature>
<dbReference type="RefSeq" id="WP_161823077.1">
    <property type="nucleotide sequence ID" value="NZ_LSRS01000008.1"/>
</dbReference>
<dbReference type="PANTHER" id="PTHR42842">
    <property type="entry name" value="FAD/NAD(P)-BINDING OXIDOREDUCTASE"/>
    <property type="match status" value="1"/>
</dbReference>
<comment type="caution">
    <text evidence="2">The sequence shown here is derived from an EMBL/GenBank/DDBJ whole genome shotgun (WGS) entry which is preliminary data.</text>
</comment>